<dbReference type="AlphaFoldDB" id="B1VRL4"/>
<dbReference type="InterPro" id="IPR027843">
    <property type="entry name" value="DUF4440"/>
</dbReference>
<proteinExistence type="predicted"/>
<accession>B1VRL4</accession>
<name>B1VRL4_STRGG</name>
<sequence>MNSTDTTTTTTADEREQGVAGLPERIMAAWAAHDSAAFADIFTENGSMVMPGVHCQGREAIRSFMATAFEGPFRGTQVVGAPVAVNFLSDEAAVLVTEGGVRAPGEDTLRPERRVRASWVAVRGKDGVWSLAAYQNSPFDAS</sequence>
<protein>
    <recommendedName>
        <fullName evidence="2">DUF4440 domain-containing protein</fullName>
    </recommendedName>
</protein>
<dbReference type="KEGG" id="sgr:SGR_603"/>
<feature type="compositionally biased region" description="Low complexity" evidence="1">
    <location>
        <begin position="1"/>
        <end position="11"/>
    </location>
</feature>
<evidence type="ECO:0000313" key="4">
    <source>
        <dbReference type="Proteomes" id="UP000001685"/>
    </source>
</evidence>
<dbReference type="NCBIfam" id="TIGR02246">
    <property type="entry name" value="SgcJ/EcaC family oxidoreductase"/>
    <property type="match status" value="1"/>
</dbReference>
<dbReference type="Gene3D" id="3.10.450.50">
    <property type="match status" value="1"/>
</dbReference>
<dbReference type="PATRIC" id="fig|455632.4.peg.587"/>
<dbReference type="InterPro" id="IPR032710">
    <property type="entry name" value="NTF2-like_dom_sf"/>
</dbReference>
<dbReference type="eggNOG" id="COG4319">
    <property type="taxonomic scope" value="Bacteria"/>
</dbReference>
<gene>
    <name evidence="3" type="ordered locus">SGR_603</name>
</gene>
<dbReference type="Proteomes" id="UP000001685">
    <property type="component" value="Chromosome"/>
</dbReference>
<dbReference type="InterPro" id="IPR011944">
    <property type="entry name" value="Steroid_delta5-4_isomerase"/>
</dbReference>
<dbReference type="EMBL" id="AP009493">
    <property type="protein sequence ID" value="BAG17432.1"/>
    <property type="molecule type" value="Genomic_DNA"/>
</dbReference>
<evidence type="ECO:0000259" key="2">
    <source>
        <dbReference type="Pfam" id="PF14534"/>
    </source>
</evidence>
<organism evidence="3 4">
    <name type="scientific">Streptomyces griseus subsp. griseus (strain JCM 4626 / CBS 651.72 / NBRC 13350 / KCC S-0626 / ISP 5235)</name>
    <dbReference type="NCBI Taxonomy" id="455632"/>
    <lineage>
        <taxon>Bacteria</taxon>
        <taxon>Bacillati</taxon>
        <taxon>Actinomycetota</taxon>
        <taxon>Actinomycetes</taxon>
        <taxon>Kitasatosporales</taxon>
        <taxon>Streptomycetaceae</taxon>
        <taxon>Streptomyces</taxon>
    </lineage>
</organism>
<dbReference type="Pfam" id="PF14534">
    <property type="entry name" value="DUF4440"/>
    <property type="match status" value="1"/>
</dbReference>
<dbReference type="RefSeq" id="WP_003964468.1">
    <property type="nucleotide sequence ID" value="NC_010572.1"/>
</dbReference>
<evidence type="ECO:0000313" key="3">
    <source>
        <dbReference type="EMBL" id="BAG17432.1"/>
    </source>
</evidence>
<feature type="region of interest" description="Disordered" evidence="1">
    <location>
        <begin position="1"/>
        <end position="20"/>
    </location>
</feature>
<evidence type="ECO:0000256" key="1">
    <source>
        <dbReference type="SAM" id="MobiDB-lite"/>
    </source>
</evidence>
<reference evidence="4" key="1">
    <citation type="journal article" date="2008" name="J. Bacteriol.">
        <title>Genome sequence of the streptomycin-producing microorganism Streptomyces griseus IFO 13350.</title>
        <authorList>
            <person name="Ohnishi Y."/>
            <person name="Ishikawa J."/>
            <person name="Hara H."/>
            <person name="Suzuki H."/>
            <person name="Ikenoya M."/>
            <person name="Ikeda H."/>
            <person name="Yamashita A."/>
            <person name="Hattori M."/>
            <person name="Horinouchi S."/>
        </authorList>
    </citation>
    <scope>NUCLEOTIDE SEQUENCE [LARGE SCALE GENOMIC DNA]</scope>
    <source>
        <strain evidence="4">JCM 4626 / NBRC 13350</strain>
    </source>
</reference>
<dbReference type="HOGENOM" id="CLU_129336_1_1_11"/>
<feature type="domain" description="DUF4440" evidence="2">
    <location>
        <begin position="24"/>
        <end position="130"/>
    </location>
</feature>
<dbReference type="SUPFAM" id="SSF54427">
    <property type="entry name" value="NTF2-like"/>
    <property type="match status" value="1"/>
</dbReference>